<dbReference type="Gramene" id="PNW87662">
    <property type="protein sequence ID" value="PNW87662"/>
    <property type="gene ID" value="CHLRE_02g142446v5"/>
</dbReference>
<name>A0A2K3E4E8_CHLRE</name>
<dbReference type="RefSeq" id="XP_042927913.1">
    <property type="nucleotide sequence ID" value="XM_043060158.1"/>
</dbReference>
<feature type="compositionally biased region" description="Gly residues" evidence="1">
    <location>
        <begin position="44"/>
        <end position="56"/>
    </location>
</feature>
<dbReference type="GeneID" id="66052568"/>
<evidence type="ECO:0000313" key="3">
    <source>
        <dbReference type="Proteomes" id="UP000006906"/>
    </source>
</evidence>
<proteinExistence type="predicted"/>
<gene>
    <name evidence="2" type="ORF">CHLRE_02g142446v5</name>
</gene>
<protein>
    <submittedName>
        <fullName evidence="2">Uncharacterized protein</fullName>
    </submittedName>
</protein>
<organism evidence="2 3">
    <name type="scientific">Chlamydomonas reinhardtii</name>
    <name type="common">Chlamydomonas smithii</name>
    <dbReference type="NCBI Taxonomy" id="3055"/>
    <lineage>
        <taxon>Eukaryota</taxon>
        <taxon>Viridiplantae</taxon>
        <taxon>Chlorophyta</taxon>
        <taxon>core chlorophytes</taxon>
        <taxon>Chlorophyceae</taxon>
        <taxon>CS clade</taxon>
        <taxon>Chlamydomonadales</taxon>
        <taxon>Chlamydomonadaceae</taxon>
        <taxon>Chlamydomonas</taxon>
    </lineage>
</organism>
<evidence type="ECO:0000256" key="1">
    <source>
        <dbReference type="SAM" id="MobiDB-lite"/>
    </source>
</evidence>
<feature type="region of interest" description="Disordered" evidence="1">
    <location>
        <begin position="1"/>
        <end position="75"/>
    </location>
</feature>
<dbReference type="InParanoid" id="A0A2K3E4E8"/>
<evidence type="ECO:0000313" key="2">
    <source>
        <dbReference type="EMBL" id="PNW87662.1"/>
    </source>
</evidence>
<dbReference type="Proteomes" id="UP000006906">
    <property type="component" value="Chromosome 2"/>
</dbReference>
<sequence>MLSGPNPDFAAYPPAGKVRVTPRTFSDTHAPPGPSAAPRTTAPAGGGVRGGGGGAETGVPRVHFSDTHAPPGPAR</sequence>
<dbReference type="AlphaFoldDB" id="A0A2K3E4E8"/>
<reference evidence="2 3" key="1">
    <citation type="journal article" date="2007" name="Science">
        <title>The Chlamydomonas genome reveals the evolution of key animal and plant functions.</title>
        <authorList>
            <person name="Merchant S.S."/>
            <person name="Prochnik S.E."/>
            <person name="Vallon O."/>
            <person name="Harris E.H."/>
            <person name="Karpowicz S.J."/>
            <person name="Witman G.B."/>
            <person name="Terry A."/>
            <person name="Salamov A."/>
            <person name="Fritz-Laylin L.K."/>
            <person name="Marechal-Drouard L."/>
            <person name="Marshall W.F."/>
            <person name="Qu L.H."/>
            <person name="Nelson D.R."/>
            <person name="Sanderfoot A.A."/>
            <person name="Spalding M.H."/>
            <person name="Kapitonov V.V."/>
            <person name="Ren Q."/>
            <person name="Ferris P."/>
            <person name="Lindquist E."/>
            <person name="Shapiro H."/>
            <person name="Lucas S.M."/>
            <person name="Grimwood J."/>
            <person name="Schmutz J."/>
            <person name="Cardol P."/>
            <person name="Cerutti H."/>
            <person name="Chanfreau G."/>
            <person name="Chen C.L."/>
            <person name="Cognat V."/>
            <person name="Croft M.T."/>
            <person name="Dent R."/>
            <person name="Dutcher S."/>
            <person name="Fernandez E."/>
            <person name="Fukuzawa H."/>
            <person name="Gonzalez-Ballester D."/>
            <person name="Gonzalez-Halphen D."/>
            <person name="Hallmann A."/>
            <person name="Hanikenne M."/>
            <person name="Hippler M."/>
            <person name="Inwood W."/>
            <person name="Jabbari K."/>
            <person name="Kalanon M."/>
            <person name="Kuras R."/>
            <person name="Lefebvre P.A."/>
            <person name="Lemaire S.D."/>
            <person name="Lobanov A.V."/>
            <person name="Lohr M."/>
            <person name="Manuell A."/>
            <person name="Meier I."/>
            <person name="Mets L."/>
            <person name="Mittag M."/>
            <person name="Mittelmeier T."/>
            <person name="Moroney J.V."/>
            <person name="Moseley J."/>
            <person name="Napoli C."/>
            <person name="Nedelcu A.M."/>
            <person name="Niyogi K."/>
            <person name="Novoselov S.V."/>
            <person name="Paulsen I.T."/>
            <person name="Pazour G."/>
            <person name="Purton S."/>
            <person name="Ral J.P."/>
            <person name="Riano-Pachon D.M."/>
            <person name="Riekhof W."/>
            <person name="Rymarquis L."/>
            <person name="Schroda M."/>
            <person name="Stern D."/>
            <person name="Umen J."/>
            <person name="Willows R."/>
            <person name="Wilson N."/>
            <person name="Zimmer S.L."/>
            <person name="Allmer J."/>
            <person name="Balk J."/>
            <person name="Bisova K."/>
            <person name="Chen C.J."/>
            <person name="Elias M."/>
            <person name="Gendler K."/>
            <person name="Hauser C."/>
            <person name="Lamb M.R."/>
            <person name="Ledford H."/>
            <person name="Long J.C."/>
            <person name="Minagawa J."/>
            <person name="Page M.D."/>
            <person name="Pan J."/>
            <person name="Pootakham W."/>
            <person name="Roje S."/>
            <person name="Rose A."/>
            <person name="Stahlberg E."/>
            <person name="Terauchi A.M."/>
            <person name="Yang P."/>
            <person name="Ball S."/>
            <person name="Bowler C."/>
            <person name="Dieckmann C.L."/>
            <person name="Gladyshev V.N."/>
            <person name="Green P."/>
            <person name="Jorgensen R."/>
            <person name="Mayfield S."/>
            <person name="Mueller-Roeber B."/>
            <person name="Rajamani S."/>
            <person name="Sayre R.T."/>
            <person name="Brokstein P."/>
            <person name="Dubchak I."/>
            <person name="Goodstein D."/>
            <person name="Hornick L."/>
            <person name="Huang Y.W."/>
            <person name="Jhaveri J."/>
            <person name="Luo Y."/>
            <person name="Martinez D."/>
            <person name="Ngau W.C."/>
            <person name="Otillar B."/>
            <person name="Poliakov A."/>
            <person name="Porter A."/>
            <person name="Szajkowski L."/>
            <person name="Werner G."/>
            <person name="Zhou K."/>
            <person name="Grigoriev I.V."/>
            <person name="Rokhsar D.S."/>
            <person name="Grossman A.R."/>
        </authorList>
    </citation>
    <scope>NUCLEOTIDE SEQUENCE [LARGE SCALE GENOMIC DNA]</scope>
    <source>
        <strain evidence="3">CC-503</strain>
    </source>
</reference>
<dbReference type="EMBL" id="CM008963">
    <property type="protein sequence ID" value="PNW87662.1"/>
    <property type="molecule type" value="Genomic_DNA"/>
</dbReference>
<dbReference type="KEGG" id="cre:CHLRE_02g142446v5"/>
<accession>A0A2K3E4E8</accession>
<keyword evidence="3" id="KW-1185">Reference proteome</keyword>